<feature type="domain" description="Haemolysin activator HlyB C-terminal" evidence="5">
    <location>
        <begin position="209"/>
        <end position="508"/>
    </location>
</feature>
<dbReference type="GO" id="GO:0046819">
    <property type="term" value="P:protein secretion by the type V secretion system"/>
    <property type="evidence" value="ECO:0007669"/>
    <property type="project" value="TreeGrafter"/>
</dbReference>
<dbReference type="InterPro" id="IPR005565">
    <property type="entry name" value="Hemolysn_activator_HlyB_C"/>
</dbReference>
<dbReference type="Proteomes" id="UP000298180">
    <property type="component" value="Unassembled WGS sequence"/>
</dbReference>
<evidence type="ECO:0000256" key="4">
    <source>
        <dbReference type="SAM" id="SignalP"/>
    </source>
</evidence>
<dbReference type="Gene3D" id="2.40.160.50">
    <property type="entry name" value="membrane protein fhac: a member of the omp85/tpsb transporter family"/>
    <property type="match status" value="1"/>
</dbReference>
<evidence type="ECO:0000259" key="5">
    <source>
        <dbReference type="Pfam" id="PF03865"/>
    </source>
</evidence>
<evidence type="ECO:0000256" key="3">
    <source>
        <dbReference type="ARBA" id="ARBA00023237"/>
    </source>
</evidence>
<dbReference type="PROSITE" id="PS51257">
    <property type="entry name" value="PROKAR_LIPOPROTEIN"/>
    <property type="match status" value="1"/>
</dbReference>
<dbReference type="Gene3D" id="3.10.20.310">
    <property type="entry name" value="membrane protein fhac"/>
    <property type="match status" value="1"/>
</dbReference>
<dbReference type="PANTHER" id="PTHR34597">
    <property type="entry name" value="SLR1661 PROTEIN"/>
    <property type="match status" value="1"/>
</dbReference>
<reference evidence="7 8" key="1">
    <citation type="submission" date="2019-03" db="EMBL/GenBank/DDBJ databases">
        <title>Ramlibacter henchirensis DSM 14656, whole genome shotgun sequence.</title>
        <authorList>
            <person name="Zhang X."/>
            <person name="Feng G."/>
            <person name="Zhu H."/>
        </authorList>
    </citation>
    <scope>NUCLEOTIDE SEQUENCE [LARGE SCALE GENOMIC DNA]</scope>
    <source>
        <strain evidence="7 8">DSM 14656</strain>
    </source>
</reference>
<comment type="caution">
    <text evidence="7">The sequence shown here is derived from an EMBL/GenBank/DDBJ whole genome shotgun (WGS) entry which is preliminary data.</text>
</comment>
<sequence length="566" mass="60467">MLKSKTWVAAAAASACALPVVAQQAPRPDAGILLQQERQAPSAPAAGTAPIIVPQPPTVAPFSESVRLIPAAFRVRGSTLFPEKTLVALLDDLVDKEMDMEGLVQAAARVRRYYRERGYLLTEAYLPEQLFPARNGAIQIHVVEARVGRVAVRREDDAVSESLANDIVRKHLQPGEHITEYMLEKPILLLRDLVGFDATAAVTPGANTGEADITVSVKPQGARADGVVGFDNFGARSAGAVRIGGTANLNNPTGRGDVLSANVQVSEHSGAQLYRIGYSTPVTGYATKVGVSVTRTEYALGKQFEALGATGTGDIYSVTATHPIIRSRTRNVIGALTYDHKRLDDETTTPPTDSGRRVDSIRASLLGNFVDEAIGSSFNSYSVNYTSGELKLDPATRASDTGPTGLRTSGSFSKVNLDFLRTTFLSAISRVSIGLQAQLASKNLTSAEKVGLGGPNGVRGYPVGEAVGDTGAIVSLEYRRQLPDLAKVPLSAGVFYDWGYVKYNEAGAPFPVTTPSESISSAGLGLTAGRYGDWLLTSQLAWRTDRAALSDPDRRPRLWLSLQKWL</sequence>
<evidence type="ECO:0000313" key="7">
    <source>
        <dbReference type="EMBL" id="TFY99154.1"/>
    </source>
</evidence>
<keyword evidence="3" id="KW-0998">Cell outer membrane</keyword>
<dbReference type="GO" id="GO:0008320">
    <property type="term" value="F:protein transmembrane transporter activity"/>
    <property type="evidence" value="ECO:0007669"/>
    <property type="project" value="TreeGrafter"/>
</dbReference>
<dbReference type="InterPro" id="IPR051544">
    <property type="entry name" value="TPS_OM_transporter"/>
</dbReference>
<accession>A0A4Z0BM26</accession>
<dbReference type="Pfam" id="PF08479">
    <property type="entry name" value="POTRA_2"/>
    <property type="match status" value="1"/>
</dbReference>
<keyword evidence="4" id="KW-0732">Signal</keyword>
<keyword evidence="1" id="KW-0472">Membrane</keyword>
<organism evidence="7 8">
    <name type="scientific">Ramlibacter henchirensis</name>
    <dbReference type="NCBI Taxonomy" id="204072"/>
    <lineage>
        <taxon>Bacteria</taxon>
        <taxon>Pseudomonadati</taxon>
        <taxon>Pseudomonadota</taxon>
        <taxon>Betaproteobacteria</taxon>
        <taxon>Burkholderiales</taxon>
        <taxon>Comamonadaceae</taxon>
        <taxon>Ramlibacter</taxon>
    </lineage>
</organism>
<name>A0A4Z0BM26_9BURK</name>
<feature type="domain" description="Polypeptide-transport-associated ShlB-type" evidence="6">
    <location>
        <begin position="73"/>
        <end position="144"/>
    </location>
</feature>
<dbReference type="AlphaFoldDB" id="A0A4Z0BM26"/>
<gene>
    <name evidence="7" type="ORF">EZ313_21520</name>
</gene>
<dbReference type="PANTHER" id="PTHR34597:SF1">
    <property type="entry name" value="HEME_HEMOPEXIN TRANSPORTER PROTEIN HUXB"/>
    <property type="match status" value="1"/>
</dbReference>
<dbReference type="GO" id="GO:0098046">
    <property type="term" value="C:type V protein secretion system complex"/>
    <property type="evidence" value="ECO:0007669"/>
    <property type="project" value="TreeGrafter"/>
</dbReference>
<dbReference type="InterPro" id="IPR013686">
    <property type="entry name" value="Polypept-transport_assoc_ShlB"/>
</dbReference>
<dbReference type="OrthoDB" id="572300at2"/>
<feature type="chain" id="PRO_5021395329" evidence="4">
    <location>
        <begin position="23"/>
        <end position="566"/>
    </location>
</feature>
<dbReference type="EMBL" id="SMLM01000004">
    <property type="protein sequence ID" value="TFY99154.1"/>
    <property type="molecule type" value="Genomic_DNA"/>
</dbReference>
<feature type="signal peptide" evidence="4">
    <location>
        <begin position="1"/>
        <end position="22"/>
    </location>
</feature>
<evidence type="ECO:0000256" key="1">
    <source>
        <dbReference type="ARBA" id="ARBA00022452"/>
    </source>
</evidence>
<evidence type="ECO:0000256" key="2">
    <source>
        <dbReference type="ARBA" id="ARBA00022692"/>
    </source>
</evidence>
<dbReference type="Pfam" id="PF03865">
    <property type="entry name" value="ShlB"/>
    <property type="match status" value="1"/>
</dbReference>
<proteinExistence type="predicted"/>
<evidence type="ECO:0000259" key="6">
    <source>
        <dbReference type="Pfam" id="PF08479"/>
    </source>
</evidence>
<keyword evidence="1" id="KW-1134">Transmembrane beta strand</keyword>
<protein>
    <submittedName>
        <fullName evidence="7">ShlB/FhaC/HecB family hemolysin secretion/activation protein</fullName>
    </submittedName>
</protein>
<keyword evidence="2" id="KW-0812">Transmembrane</keyword>
<evidence type="ECO:0000313" key="8">
    <source>
        <dbReference type="Proteomes" id="UP000298180"/>
    </source>
</evidence>
<keyword evidence="8" id="KW-1185">Reference proteome</keyword>